<feature type="chain" id="PRO_5030637755" evidence="1">
    <location>
        <begin position="28"/>
        <end position="195"/>
    </location>
</feature>
<keyword evidence="1" id="KW-0732">Signal</keyword>
<organism evidence="2 3">
    <name type="scientific">Nguyenibacter vanlangensis</name>
    <dbReference type="NCBI Taxonomy" id="1216886"/>
    <lineage>
        <taxon>Bacteria</taxon>
        <taxon>Pseudomonadati</taxon>
        <taxon>Pseudomonadota</taxon>
        <taxon>Alphaproteobacteria</taxon>
        <taxon>Acetobacterales</taxon>
        <taxon>Acetobacteraceae</taxon>
        <taxon>Nguyenibacter</taxon>
    </lineage>
</organism>
<dbReference type="RefSeq" id="WP_176639711.1">
    <property type="nucleotide sequence ID" value="NZ_JABXXP010000097.1"/>
</dbReference>
<dbReference type="EMBL" id="JABXXP010000097">
    <property type="protein sequence ID" value="NVN10967.1"/>
    <property type="molecule type" value="Genomic_DNA"/>
</dbReference>
<dbReference type="Proteomes" id="UP000534870">
    <property type="component" value="Unassembled WGS sequence"/>
</dbReference>
<evidence type="ECO:0000256" key="1">
    <source>
        <dbReference type="SAM" id="SignalP"/>
    </source>
</evidence>
<evidence type="ECO:0000313" key="3">
    <source>
        <dbReference type="Proteomes" id="UP000534870"/>
    </source>
</evidence>
<feature type="signal peptide" evidence="1">
    <location>
        <begin position="1"/>
        <end position="27"/>
    </location>
</feature>
<protein>
    <submittedName>
        <fullName evidence="2">Uncharacterized protein</fullName>
    </submittedName>
</protein>
<proteinExistence type="predicted"/>
<dbReference type="AlphaFoldDB" id="A0A7Y7IVB1"/>
<name>A0A7Y7IVB1_9PROT</name>
<evidence type="ECO:0000313" key="2">
    <source>
        <dbReference type="EMBL" id="NVN10967.1"/>
    </source>
</evidence>
<gene>
    <name evidence="2" type="ORF">HUK84_07390</name>
</gene>
<accession>A0A7Y7IVB1</accession>
<comment type="caution">
    <text evidence="2">The sequence shown here is derived from an EMBL/GenBank/DDBJ whole genome shotgun (WGS) entry which is preliminary data.</text>
</comment>
<sequence>MYFSRMARSGAIVAVLAFGTATGPAQAQEVLHVVDARGHQVGVLVPVPDVPAVAAFDTAMFDALDHMMARDIAVMEATDRELAGWLNSALRPVPAVVPAVDHAMPSQGLSWRRFEVVSIGGPAGASCTQTITMTSNGQSAPVVHASSTGGRACATLATPMAVENPGRQGMDAPAPIPAVDTPMAAPANKREGKAL</sequence>
<reference evidence="2 3" key="1">
    <citation type="submission" date="2020-06" db="EMBL/GenBank/DDBJ databases">
        <title>Description of novel acetic acid bacteria.</title>
        <authorList>
            <person name="Sombolestani A."/>
        </authorList>
    </citation>
    <scope>NUCLEOTIDE SEQUENCE [LARGE SCALE GENOMIC DNA]</scope>
    <source>
        <strain evidence="2 3">LMG 31431</strain>
    </source>
</reference>